<dbReference type="Pfam" id="PF25381">
    <property type="entry name" value="PH_26"/>
    <property type="match status" value="2"/>
</dbReference>
<sequence>MVGLTLKSAFQFKRKTSDKAYSGGGRLSRLASVANELHPQDYDALQPLLTLLNIQGQKCYASEAISGVFIAKVEDRGFVPVSKFSLIGTTLRLYVRSNDLNNAVEDVIDIDIKLLWDHRISKNGDNYLLSFYSNNDISLVSLNEKDVLQVSKLISLAQFEYGSLFKSLTATIISSVGLKIPDIHVILNNNFSFKDWCYIYLNNEWVKVWCHVDKRKKPGDPKGKAKVKFYRDDKSTSKKNLICFISDLDPVEEVFLTTEPFIPTKVDGVNWDLERLKTLSHSGLNTSDALDTFMENLDTVSVLGTVNWVNPESASDSPRSSRSRSSSFAWVSKSPRARGLSMSDTKLQSRSAKASSTTLTDLPTSPVSKSHKRVMSEASMSSTTPIDLDDASFESSSERFLFKPIPHAGVHHLETIIRFLLPIYDCLQLYGRPASFRNGREDYHSLTFGLPKLPSVDFFSKGELENLFSESAMDFDLNTLDRWKYFKSALRECYEDESRSSTQSFRTLSSSLNNSLVRIPLSPSSNSKPQYSTTYNNSNDSPPIL</sequence>
<dbReference type="Proteomes" id="UP000422736">
    <property type="component" value="Chromosome 4"/>
</dbReference>
<name>A0ABX6EUL7_KLUMA</name>
<reference evidence="3 4" key="1">
    <citation type="submission" date="2016-03" db="EMBL/GenBank/DDBJ databases">
        <title>How can Kluyveromyces marxianus grow so fast - potential evolutionary course in Saccharomyces Complex revealed by comparative genomics.</title>
        <authorList>
            <person name="Mo W."/>
            <person name="Lu W."/>
            <person name="Yang X."/>
            <person name="Qi J."/>
            <person name="Lv H."/>
        </authorList>
    </citation>
    <scope>NUCLEOTIDE SEQUENCE [LARGE SCALE GENOMIC DNA]</scope>
    <source>
        <strain evidence="3 4">FIM1</strain>
    </source>
</reference>
<evidence type="ECO:0000259" key="2">
    <source>
        <dbReference type="Pfam" id="PF25381"/>
    </source>
</evidence>
<dbReference type="EMBL" id="CP015057">
    <property type="protein sequence ID" value="QGN16039.1"/>
    <property type="molecule type" value="Genomic_DNA"/>
</dbReference>
<dbReference type="InterPro" id="IPR058155">
    <property type="entry name" value="Skg3/CAF120-like_PH"/>
</dbReference>
<feature type="domain" description="Skg3/CAF120-like PH-like" evidence="2">
    <location>
        <begin position="394"/>
        <end position="448"/>
    </location>
</feature>
<feature type="compositionally biased region" description="Polar residues" evidence="1">
    <location>
        <begin position="522"/>
        <end position="545"/>
    </location>
</feature>
<feature type="region of interest" description="Disordered" evidence="1">
    <location>
        <begin position="339"/>
        <end position="383"/>
    </location>
</feature>
<organism evidence="3 4">
    <name type="scientific">Kluyveromyces marxianus</name>
    <name type="common">Yeast</name>
    <name type="synonym">Candida kefyr</name>
    <dbReference type="NCBI Taxonomy" id="4911"/>
    <lineage>
        <taxon>Eukaryota</taxon>
        <taxon>Fungi</taxon>
        <taxon>Dikarya</taxon>
        <taxon>Ascomycota</taxon>
        <taxon>Saccharomycotina</taxon>
        <taxon>Saccharomycetes</taxon>
        <taxon>Saccharomycetales</taxon>
        <taxon>Saccharomycetaceae</taxon>
        <taxon>Kluyveromyces</taxon>
    </lineage>
</organism>
<protein>
    <submittedName>
        <fullName evidence="3">YJL016W/YJL017W</fullName>
    </submittedName>
</protein>
<evidence type="ECO:0000313" key="3">
    <source>
        <dbReference type="EMBL" id="QGN16039.1"/>
    </source>
</evidence>
<feature type="compositionally biased region" description="Low complexity" evidence="1">
    <location>
        <begin position="355"/>
        <end position="368"/>
    </location>
</feature>
<gene>
    <name evidence="3" type="primary">TPH3</name>
    <name evidence="3" type="ORF">FIM1_2739</name>
</gene>
<feature type="compositionally biased region" description="Polar residues" evidence="1">
    <location>
        <begin position="342"/>
        <end position="354"/>
    </location>
</feature>
<feature type="region of interest" description="Disordered" evidence="1">
    <location>
        <begin position="519"/>
        <end position="545"/>
    </location>
</feature>
<evidence type="ECO:0000313" key="4">
    <source>
        <dbReference type="Proteomes" id="UP000422736"/>
    </source>
</evidence>
<proteinExistence type="predicted"/>
<accession>A0ABX6EUL7</accession>
<keyword evidence="4" id="KW-1185">Reference proteome</keyword>
<feature type="domain" description="Skg3/CAF120-like PH-like" evidence="2">
    <location>
        <begin position="181"/>
        <end position="260"/>
    </location>
</feature>
<evidence type="ECO:0000256" key="1">
    <source>
        <dbReference type="SAM" id="MobiDB-lite"/>
    </source>
</evidence>